<dbReference type="SUPFAM" id="SSF48371">
    <property type="entry name" value="ARM repeat"/>
    <property type="match status" value="1"/>
</dbReference>
<dbReference type="Proteomes" id="UP001301350">
    <property type="component" value="Unassembled WGS sequence"/>
</dbReference>
<dbReference type="AlphaFoldDB" id="A0AAV9J1W1"/>
<proteinExistence type="predicted"/>
<dbReference type="EMBL" id="JANCYW010000015">
    <property type="protein sequence ID" value="KAK4538023.1"/>
    <property type="molecule type" value="Genomic_DNA"/>
</dbReference>
<dbReference type="InterPro" id="IPR016024">
    <property type="entry name" value="ARM-type_fold"/>
</dbReference>
<gene>
    <name evidence="2" type="ORF">CDCA_CDCA15G4048</name>
</gene>
<name>A0AAV9J1W1_CYACA</name>
<evidence type="ECO:0000313" key="3">
    <source>
        <dbReference type="Proteomes" id="UP001301350"/>
    </source>
</evidence>
<evidence type="ECO:0000256" key="1">
    <source>
        <dbReference type="SAM" id="MobiDB-lite"/>
    </source>
</evidence>
<evidence type="ECO:0008006" key="4">
    <source>
        <dbReference type="Google" id="ProtNLM"/>
    </source>
</evidence>
<accession>A0AAV9J1W1</accession>
<feature type="region of interest" description="Disordered" evidence="1">
    <location>
        <begin position="555"/>
        <end position="574"/>
    </location>
</feature>
<keyword evidence="3" id="KW-1185">Reference proteome</keyword>
<evidence type="ECO:0000313" key="2">
    <source>
        <dbReference type="EMBL" id="KAK4538023.1"/>
    </source>
</evidence>
<organism evidence="2 3">
    <name type="scientific">Cyanidium caldarium</name>
    <name type="common">Red alga</name>
    <dbReference type="NCBI Taxonomy" id="2771"/>
    <lineage>
        <taxon>Eukaryota</taxon>
        <taxon>Rhodophyta</taxon>
        <taxon>Bangiophyceae</taxon>
        <taxon>Cyanidiales</taxon>
        <taxon>Cyanidiaceae</taxon>
        <taxon>Cyanidium</taxon>
    </lineage>
</organism>
<comment type="caution">
    <text evidence="2">The sequence shown here is derived from an EMBL/GenBank/DDBJ whole genome shotgun (WGS) entry which is preliminary data.</text>
</comment>
<sequence>MWLFPGAYLERCIETYGVNKLAGGEQWFGGALAASRAPAPSSVAAQARQAVVEQVETEPTLRSESKLLNAMRLLAMSEESPVEQFAVWLEMATRWKSSRIARTAHMLLQRCASAADHMAGARGASSTTDGATDARQLLEQQVPAIREAFGVWTTQIEQRHSAREVAAIRTALALALCLRAPPLLEALSQLLNRVAVRLLDAPRDTEDDPVEIDIQASTALIRLWEADMRGDVAGAPRPAADDDGDDTAFTSMTAFGWSGEERAPSLMARQQLMTAALLAVRELNDHRLLAGEQTPWPLPIRLVELALNSSSAAVRRHAAAIVLQVVEFARDEACQYLLPNGALGLLRRTFGSSVILGRLLEDASVQVYVVKALRGLIGMQTEASSDGADAAAAAVAAAENVHLAIAVADVRASIDYMQSLRSPTKTRRSVRELNKALAHPKRAQAARLQVSDLPVDTRPLSEAELLGFVRRVCARSPGNRVLLEVLAALSQSFPWERWALLPVQDPSWRLTSDAALLELAPEGPQPVTEGHRPPPTLVDLDYLGEAAEEAAVVTTPAASPAPHPLPPASDDVADDTDRLPLTETVASRRPLADLALRRALYALSSPEPVRRYAALTLLLQVLRPAMRAPRSAMHWLARHVLYEAVQRRVRHAVATDASMAVRSAAATVLVYLYYVDEVSAEERMEGAAVRYAEVWETLQPFIEACPPREAGNFLREGALGYLSAAPSLAKLHMQLCEACAERFPRSAMVLSWLRDAWQVASERALSARDVHASLLRALDHPNPYMALAAAVFVRRFGVDTALQIADESDEADVRQRMFTAYMKILLDAVWSAVLSSNVEAVRCECVLAFATASALADEPFLSQALEALSTLFQRPGLGVSSTAKVAFDALHEMADARQAAVMMRRSGVADGAPPIRKCATRASSVVIALSGLAKPPAYFQPLK</sequence>
<protein>
    <recommendedName>
        <fullName evidence="4">Condensin complex subunit 1 C-terminal domain-containing protein</fullName>
    </recommendedName>
</protein>
<reference evidence="2 3" key="1">
    <citation type="submission" date="2022-07" db="EMBL/GenBank/DDBJ databases">
        <title>Genome-wide signatures of adaptation to extreme environments.</title>
        <authorList>
            <person name="Cho C.H."/>
            <person name="Yoon H.S."/>
        </authorList>
    </citation>
    <scope>NUCLEOTIDE SEQUENCE [LARGE SCALE GENOMIC DNA]</scope>
    <source>
        <strain evidence="2 3">DBV 063 E5</strain>
    </source>
</reference>